<reference evidence="8 9" key="1">
    <citation type="submission" date="2022-04" db="EMBL/GenBank/DDBJ databases">
        <title>Rhizobium coralii sp. nov., isolated from coral Turbinaria peltata.</title>
        <authorList>
            <person name="Sun H."/>
        </authorList>
    </citation>
    <scope>NUCLEOTIDE SEQUENCE [LARGE SCALE GENOMIC DNA]</scope>
    <source>
        <strain evidence="8 9">NTR19</strain>
    </source>
</reference>
<feature type="transmembrane region" description="Helical" evidence="6">
    <location>
        <begin position="70"/>
        <end position="93"/>
    </location>
</feature>
<dbReference type="SUPFAM" id="SSF161111">
    <property type="entry name" value="Cation efflux protein transmembrane domain-like"/>
    <property type="match status" value="1"/>
</dbReference>
<sequence>MADPCCKHETTSSRETPALDLEHNLEAHHHDHKHDHAHEHGHEHSHSHAEASCCSAGVPTFDGMDPRYKAILWIVIAVNGAMFLTEMIAGQLAGSQALKADALDFLADTVTYGLSLAVIGASLRTRATAALFKGVSLTLMAIWVFGSTVYQTLILGVPSAEVMGVIAFLALAANIGSVVLLRPYKDGDANVRSVWLCSRNDAIGNVIVMVAALGVWGTSTAWPDLAVAAVMAGIFLSSAVQILRQAWAEYKEGGSPAHVEAHHHG</sequence>
<keyword evidence="4 6" id="KW-0472">Membrane</keyword>
<feature type="transmembrane region" description="Helical" evidence="6">
    <location>
        <begin position="162"/>
        <end position="181"/>
    </location>
</feature>
<evidence type="ECO:0000259" key="7">
    <source>
        <dbReference type="Pfam" id="PF01545"/>
    </source>
</evidence>
<comment type="caution">
    <text evidence="8">The sequence shown here is derived from an EMBL/GenBank/DDBJ whole genome shotgun (WGS) entry which is preliminary data.</text>
</comment>
<feature type="region of interest" description="Disordered" evidence="5">
    <location>
        <begin position="29"/>
        <end position="49"/>
    </location>
</feature>
<organism evidence="8 9">
    <name type="scientific">Neorhizobium turbinariae</name>
    <dbReference type="NCBI Taxonomy" id="2937795"/>
    <lineage>
        <taxon>Bacteria</taxon>
        <taxon>Pseudomonadati</taxon>
        <taxon>Pseudomonadota</taxon>
        <taxon>Alphaproteobacteria</taxon>
        <taxon>Hyphomicrobiales</taxon>
        <taxon>Rhizobiaceae</taxon>
        <taxon>Rhizobium/Agrobacterium group</taxon>
        <taxon>Neorhizobium</taxon>
    </lineage>
</organism>
<proteinExistence type="predicted"/>
<keyword evidence="9" id="KW-1185">Reference proteome</keyword>
<comment type="subcellular location">
    <subcellularLocation>
        <location evidence="1">Membrane</location>
        <topology evidence="1">Multi-pass membrane protein</topology>
    </subcellularLocation>
</comment>
<evidence type="ECO:0000256" key="2">
    <source>
        <dbReference type="ARBA" id="ARBA00022692"/>
    </source>
</evidence>
<evidence type="ECO:0000256" key="3">
    <source>
        <dbReference type="ARBA" id="ARBA00022989"/>
    </source>
</evidence>
<dbReference type="InterPro" id="IPR027469">
    <property type="entry name" value="Cation_efflux_TMD_sf"/>
</dbReference>
<feature type="transmembrane region" description="Helical" evidence="6">
    <location>
        <begin position="225"/>
        <end position="243"/>
    </location>
</feature>
<feature type="transmembrane region" description="Helical" evidence="6">
    <location>
        <begin position="105"/>
        <end position="123"/>
    </location>
</feature>
<protein>
    <submittedName>
        <fullName evidence="8">Cation transporter</fullName>
    </submittedName>
</protein>
<dbReference type="EMBL" id="JALPRY010000003">
    <property type="protein sequence ID" value="MCK8778773.1"/>
    <property type="molecule type" value="Genomic_DNA"/>
</dbReference>
<evidence type="ECO:0000256" key="5">
    <source>
        <dbReference type="SAM" id="MobiDB-lite"/>
    </source>
</evidence>
<name>A0ABT0ILQ4_9HYPH</name>
<accession>A0ABT0ILQ4</accession>
<keyword evidence="2 6" id="KW-0812">Transmembrane</keyword>
<evidence type="ECO:0000256" key="4">
    <source>
        <dbReference type="ARBA" id="ARBA00023136"/>
    </source>
</evidence>
<gene>
    <name evidence="8" type="ORF">M0654_02145</name>
</gene>
<dbReference type="Proteomes" id="UP001202827">
    <property type="component" value="Unassembled WGS sequence"/>
</dbReference>
<evidence type="ECO:0000256" key="6">
    <source>
        <dbReference type="SAM" id="Phobius"/>
    </source>
</evidence>
<feature type="transmembrane region" description="Helical" evidence="6">
    <location>
        <begin position="202"/>
        <end position="219"/>
    </location>
</feature>
<evidence type="ECO:0000256" key="1">
    <source>
        <dbReference type="ARBA" id="ARBA00004141"/>
    </source>
</evidence>
<dbReference type="InterPro" id="IPR058533">
    <property type="entry name" value="Cation_efflux_TM"/>
</dbReference>
<evidence type="ECO:0000313" key="8">
    <source>
        <dbReference type="EMBL" id="MCK8778773.1"/>
    </source>
</evidence>
<evidence type="ECO:0000313" key="9">
    <source>
        <dbReference type="Proteomes" id="UP001202827"/>
    </source>
</evidence>
<dbReference type="RefSeq" id="WP_248681636.1">
    <property type="nucleotide sequence ID" value="NZ_JALPRY010000003.1"/>
</dbReference>
<dbReference type="Gene3D" id="1.20.1510.10">
    <property type="entry name" value="Cation efflux protein transmembrane domain"/>
    <property type="match status" value="1"/>
</dbReference>
<feature type="transmembrane region" description="Helical" evidence="6">
    <location>
        <begin position="130"/>
        <end position="150"/>
    </location>
</feature>
<dbReference type="Pfam" id="PF01545">
    <property type="entry name" value="Cation_efflux"/>
    <property type="match status" value="1"/>
</dbReference>
<keyword evidence="3 6" id="KW-1133">Transmembrane helix</keyword>
<feature type="domain" description="Cation efflux protein transmembrane" evidence="7">
    <location>
        <begin position="72"/>
        <end position="246"/>
    </location>
</feature>